<evidence type="ECO:0000256" key="3">
    <source>
        <dbReference type="ARBA" id="ARBA00023136"/>
    </source>
</evidence>
<dbReference type="InterPro" id="IPR036013">
    <property type="entry name" value="Band_7/SPFH_dom_sf"/>
</dbReference>
<evidence type="ECO:0000313" key="7">
    <source>
        <dbReference type="RefSeq" id="XP_050559941.1"/>
    </source>
</evidence>
<evidence type="ECO:0000256" key="4">
    <source>
        <dbReference type="SAM" id="Phobius"/>
    </source>
</evidence>
<dbReference type="InterPro" id="IPR001107">
    <property type="entry name" value="Band_7"/>
</dbReference>
<proteinExistence type="inferred from homology"/>
<dbReference type="Pfam" id="PF00078">
    <property type="entry name" value="RVT_1"/>
    <property type="match status" value="1"/>
</dbReference>
<evidence type="ECO:0000256" key="1">
    <source>
        <dbReference type="ARBA" id="ARBA00004370"/>
    </source>
</evidence>
<dbReference type="SUPFAM" id="SSF56672">
    <property type="entry name" value="DNA/RNA polymerases"/>
    <property type="match status" value="1"/>
</dbReference>
<dbReference type="InterPro" id="IPR018080">
    <property type="entry name" value="Band_7/stomatin-like_CS"/>
</dbReference>
<dbReference type="PROSITE" id="PS01270">
    <property type="entry name" value="BAND_7"/>
    <property type="match status" value="1"/>
</dbReference>
<dbReference type="SMART" id="SM00244">
    <property type="entry name" value="PHB"/>
    <property type="match status" value="1"/>
</dbReference>
<dbReference type="OrthoDB" id="415822at2759"/>
<keyword evidence="4" id="KW-0812">Transmembrane</keyword>
<dbReference type="PANTHER" id="PTHR10264">
    <property type="entry name" value="BAND 7 PROTEIN-RELATED"/>
    <property type="match status" value="1"/>
</dbReference>
<accession>A0A9R0E7P6</accession>
<organism evidence="6 7">
    <name type="scientific">Spodoptera frugiperda</name>
    <name type="common">Fall armyworm</name>
    <dbReference type="NCBI Taxonomy" id="7108"/>
    <lineage>
        <taxon>Eukaryota</taxon>
        <taxon>Metazoa</taxon>
        <taxon>Ecdysozoa</taxon>
        <taxon>Arthropoda</taxon>
        <taxon>Hexapoda</taxon>
        <taxon>Insecta</taxon>
        <taxon>Pterygota</taxon>
        <taxon>Neoptera</taxon>
        <taxon>Endopterygota</taxon>
        <taxon>Lepidoptera</taxon>
        <taxon>Glossata</taxon>
        <taxon>Ditrysia</taxon>
        <taxon>Noctuoidea</taxon>
        <taxon>Noctuidae</taxon>
        <taxon>Amphipyrinae</taxon>
        <taxon>Spodoptera</taxon>
    </lineage>
</organism>
<dbReference type="InterPro" id="IPR043202">
    <property type="entry name" value="Band-7_stomatin-like"/>
</dbReference>
<keyword evidence="6" id="KW-1185">Reference proteome</keyword>
<dbReference type="GO" id="GO:0071897">
    <property type="term" value="P:DNA biosynthetic process"/>
    <property type="evidence" value="ECO:0007669"/>
    <property type="project" value="UniProtKB-ARBA"/>
</dbReference>
<dbReference type="InterPro" id="IPR000477">
    <property type="entry name" value="RT_dom"/>
</dbReference>
<dbReference type="Proteomes" id="UP000829999">
    <property type="component" value="Chromosome 25"/>
</dbReference>
<dbReference type="SUPFAM" id="SSF117892">
    <property type="entry name" value="Band 7/SPFH domain"/>
    <property type="match status" value="1"/>
</dbReference>
<sequence length="711" mass="78482">MMEMSSRQQLYPTITNSINEEADSESRTCGKILVFLSWVLVCLTMPFSLFICFKVVQEYERAVIFRLGRLLSGGAKGPGIFFILPCIDTYARVDLRTRTYDIPPQEVLTKDSVTVSVDAVVYYRVHNATISIANVENAHHSTRLLAQTTLRNTMGTRPLHEILSERETISGTMQLSLDEATEAWGIKVERVEIKDVRLPVQLQRAMAAEAEAAREARAKVIAAEGEQKASRALREASEVIGDSPAALQLRYLQTLNRDPWGRPYRMVRDKLRTWAPPLTQSLRPEIVEEVVGALFPRLWRGFTPPSMTPPPAVPNVGHSDDDDDIVPEVTEAEMRAAVRRMGAKNTAPGPDGLHGKAWVLASEALGPRLLGLYSACLERGQFPLQWKTGKLVLVKKPGRPADSPSAYRPIVLLDEVGKVFERIISNRLVAHLSGFGPDLADGQFGFRRGRSTVDAIMRVRDLTTGNAVSRGKVVVAVSLDIANAFNSLPWSCILEALRYHRVPTYLRRVIEAYLTDRFVTYPGHQGEWNRREMSRGVPQGSVLGPLLWNIGYDWVLRTDLPNGVSVVCYADDTLVLAHGRSHQAAANLMARAVATVVARIRQLGLEVALHKSEAMCFHGRGNAPPPDGSQITAGGVTIGVETTMKYLGLVLDSRWNFVEHFRRLAPKLERTGAALKRLLPNLGGQMPPAGGCTRGSCGPWPSTAPLCGRRT</sequence>
<feature type="domain" description="Reverse transcriptase" evidence="5">
    <location>
        <begin position="375"/>
        <end position="651"/>
    </location>
</feature>
<dbReference type="GeneID" id="118266597"/>
<keyword evidence="4" id="KW-1133">Transmembrane helix</keyword>
<name>A0A9R0E7P6_SPOFR</name>
<protein>
    <submittedName>
        <fullName evidence="7">Retrovirus-related Pol polyprotein from type-1 retrotransposable element R1 isoform X1</fullName>
    </submittedName>
</protein>
<dbReference type="Gene3D" id="3.30.479.30">
    <property type="entry name" value="Band 7 domain"/>
    <property type="match status" value="1"/>
</dbReference>
<dbReference type="InterPro" id="IPR001972">
    <property type="entry name" value="Stomatin_HflK_fam"/>
</dbReference>
<evidence type="ECO:0000313" key="6">
    <source>
        <dbReference type="Proteomes" id="UP000829999"/>
    </source>
</evidence>
<evidence type="ECO:0000256" key="2">
    <source>
        <dbReference type="ARBA" id="ARBA00008164"/>
    </source>
</evidence>
<dbReference type="Pfam" id="PF01145">
    <property type="entry name" value="Band_7"/>
    <property type="match status" value="1"/>
</dbReference>
<keyword evidence="3 4" id="KW-0472">Membrane</keyword>
<dbReference type="GO" id="GO:0005886">
    <property type="term" value="C:plasma membrane"/>
    <property type="evidence" value="ECO:0007669"/>
    <property type="project" value="InterPro"/>
</dbReference>
<comment type="similarity">
    <text evidence="2">Belongs to the band 7/mec-2 family.</text>
</comment>
<comment type="subcellular location">
    <subcellularLocation>
        <location evidence="1">Membrane</location>
    </subcellularLocation>
</comment>
<feature type="transmembrane region" description="Helical" evidence="4">
    <location>
        <begin position="32"/>
        <end position="56"/>
    </location>
</feature>
<dbReference type="InterPro" id="IPR043502">
    <property type="entry name" value="DNA/RNA_pol_sf"/>
</dbReference>
<dbReference type="CDD" id="cd01650">
    <property type="entry name" value="RT_nLTR_like"/>
    <property type="match status" value="1"/>
</dbReference>
<dbReference type="Gene3D" id="6.10.250.2090">
    <property type="match status" value="1"/>
</dbReference>
<evidence type="ECO:0000259" key="5">
    <source>
        <dbReference type="PROSITE" id="PS50878"/>
    </source>
</evidence>
<dbReference type="RefSeq" id="XP_050559941.1">
    <property type="nucleotide sequence ID" value="XM_050703984.1"/>
</dbReference>
<dbReference type="AlphaFoldDB" id="A0A9R0E7P6"/>
<dbReference type="PROSITE" id="PS50878">
    <property type="entry name" value="RT_POL"/>
    <property type="match status" value="1"/>
</dbReference>
<gene>
    <name evidence="7" type="primary">LOC118266597</name>
</gene>
<dbReference type="PANTHER" id="PTHR10264:SF127">
    <property type="entry name" value="PODOCIN"/>
    <property type="match status" value="1"/>
</dbReference>
<reference evidence="7" key="1">
    <citation type="submission" date="2025-08" db="UniProtKB">
        <authorList>
            <consortium name="RefSeq"/>
        </authorList>
    </citation>
    <scope>IDENTIFICATION</scope>
    <source>
        <tissue evidence="7">Whole larval tissue</tissue>
    </source>
</reference>
<dbReference type="PRINTS" id="PR00721">
    <property type="entry name" value="STOMATIN"/>
</dbReference>
<dbReference type="FunFam" id="3.30.479.30:FF:000002">
    <property type="entry name" value="band 7 protein AGAP004871"/>
    <property type="match status" value="1"/>
</dbReference>